<reference evidence="1" key="1">
    <citation type="submission" date="2014-11" db="EMBL/GenBank/DDBJ databases">
        <authorList>
            <person name="Amaro Gonzalez C."/>
        </authorList>
    </citation>
    <scope>NUCLEOTIDE SEQUENCE</scope>
</reference>
<dbReference type="AlphaFoldDB" id="A0A0E9U1K7"/>
<sequence length="45" mass="5398">MQLQHLKCSNLDTVHITQLSLFSKNHTQHSCYLRFRLPEYSTYKS</sequence>
<dbReference type="EMBL" id="GBXM01049734">
    <property type="protein sequence ID" value="JAH58843.1"/>
    <property type="molecule type" value="Transcribed_RNA"/>
</dbReference>
<evidence type="ECO:0000313" key="1">
    <source>
        <dbReference type="EMBL" id="JAH58843.1"/>
    </source>
</evidence>
<accession>A0A0E9U1K7</accession>
<name>A0A0E9U1K7_ANGAN</name>
<proteinExistence type="predicted"/>
<organism evidence="1">
    <name type="scientific">Anguilla anguilla</name>
    <name type="common">European freshwater eel</name>
    <name type="synonym">Muraena anguilla</name>
    <dbReference type="NCBI Taxonomy" id="7936"/>
    <lineage>
        <taxon>Eukaryota</taxon>
        <taxon>Metazoa</taxon>
        <taxon>Chordata</taxon>
        <taxon>Craniata</taxon>
        <taxon>Vertebrata</taxon>
        <taxon>Euteleostomi</taxon>
        <taxon>Actinopterygii</taxon>
        <taxon>Neopterygii</taxon>
        <taxon>Teleostei</taxon>
        <taxon>Anguilliformes</taxon>
        <taxon>Anguillidae</taxon>
        <taxon>Anguilla</taxon>
    </lineage>
</organism>
<protein>
    <submittedName>
        <fullName evidence="1">Uncharacterized protein</fullName>
    </submittedName>
</protein>
<reference evidence="1" key="2">
    <citation type="journal article" date="2015" name="Fish Shellfish Immunol.">
        <title>Early steps in the European eel (Anguilla anguilla)-Vibrio vulnificus interaction in the gills: Role of the RtxA13 toxin.</title>
        <authorList>
            <person name="Callol A."/>
            <person name="Pajuelo D."/>
            <person name="Ebbesson L."/>
            <person name="Teles M."/>
            <person name="MacKenzie S."/>
            <person name="Amaro C."/>
        </authorList>
    </citation>
    <scope>NUCLEOTIDE SEQUENCE</scope>
</reference>